<comment type="caution">
    <text evidence="1">The sequence shown here is derived from an EMBL/GenBank/DDBJ whole genome shotgun (WGS) entry which is preliminary data.</text>
</comment>
<name>A0ACA9S1A1_9GLOM</name>
<evidence type="ECO:0000313" key="2">
    <source>
        <dbReference type="Proteomes" id="UP000789920"/>
    </source>
</evidence>
<feature type="non-terminal residue" evidence="1">
    <location>
        <position position="1"/>
    </location>
</feature>
<organism evidence="1 2">
    <name type="scientific">Racocetra persica</name>
    <dbReference type="NCBI Taxonomy" id="160502"/>
    <lineage>
        <taxon>Eukaryota</taxon>
        <taxon>Fungi</taxon>
        <taxon>Fungi incertae sedis</taxon>
        <taxon>Mucoromycota</taxon>
        <taxon>Glomeromycotina</taxon>
        <taxon>Glomeromycetes</taxon>
        <taxon>Diversisporales</taxon>
        <taxon>Gigasporaceae</taxon>
        <taxon>Racocetra</taxon>
    </lineage>
</organism>
<gene>
    <name evidence="1" type="ORF">RPERSI_LOCUS25074</name>
</gene>
<proteinExistence type="predicted"/>
<dbReference type="Proteomes" id="UP000789920">
    <property type="component" value="Unassembled WGS sequence"/>
</dbReference>
<dbReference type="EMBL" id="CAJVQC010081921">
    <property type="protein sequence ID" value="CAG8819154.1"/>
    <property type="molecule type" value="Genomic_DNA"/>
</dbReference>
<feature type="non-terminal residue" evidence="1">
    <location>
        <position position="287"/>
    </location>
</feature>
<evidence type="ECO:0000313" key="1">
    <source>
        <dbReference type="EMBL" id="CAG8819154.1"/>
    </source>
</evidence>
<accession>A0ACA9S1A1</accession>
<reference evidence="1" key="1">
    <citation type="submission" date="2021-06" db="EMBL/GenBank/DDBJ databases">
        <authorList>
            <person name="Kallberg Y."/>
            <person name="Tangrot J."/>
            <person name="Rosling A."/>
        </authorList>
    </citation>
    <scope>NUCLEOTIDE SEQUENCE</scope>
    <source>
        <strain evidence="1">MA461A</strain>
    </source>
</reference>
<sequence>NNNMKEFYPDDNSTDSEPEGVAETDVQTIKIESIEEAKLNESEDESYYNEEETQEQALNQQLDLSEKLQSSMKLDIPAWDKYNLDEYGEDKDAEEDINQGSSDKSKKKYISVKERRMLKKQKQDAIGDKDSRTLVPSASDSPGDLASQKGSNVSGKGKQTKSVQTPRGKKGKLKKLKDKYADQDEDERSLRMELLGSSKTPQVKGKKGKKEAQNQTVSKQTTSNLKENSIDLNKYQNDTQEDPTSQNQEAELEELDENLISGIKNEDEEIRQLLKEENITLLESDAI</sequence>
<keyword evidence="2" id="KW-1185">Reference proteome</keyword>
<protein>
    <submittedName>
        <fullName evidence="1">12933_t:CDS:1</fullName>
    </submittedName>
</protein>